<sequence length="279" mass="32205">MDYFEKKGILKKVKRYWQSKKKKREEKIFINCPKCKKLTLKKELEENLYICPECNNYLNMPSIFRLNSIFDSYEIINSDFKNRDPLNFPDYGEKLEREREKTGLDEAIIVAKGMIDDFETYVFILDSSFLMGSLSTYVGYRIVDCFNRANRDSLPVISFSASGGARMQEGIFSLMQMANTTFALREHSNNKNLYLSIMTNPTTGGVSASFASLGDIIISEPGAMIGFTGPRVIEQTLNRKLPEDFQRAEFLLEKGFLDDIVERRDLKNYISKILEYHQG</sequence>
<proteinExistence type="inferred from homology"/>
<keyword evidence="13" id="KW-0963">Cytoplasm</keyword>
<evidence type="ECO:0000259" key="14">
    <source>
        <dbReference type="PROSITE" id="PS50980"/>
    </source>
</evidence>
<dbReference type="Pfam" id="PF17848">
    <property type="entry name" value="Zn_ribbon_ACC"/>
    <property type="match status" value="1"/>
</dbReference>
<dbReference type="InterPro" id="IPR034733">
    <property type="entry name" value="AcCoA_carboxyl_beta"/>
</dbReference>
<comment type="catalytic activity">
    <reaction evidence="13">
        <text>N(6)-carboxybiotinyl-L-lysyl-[protein] + acetyl-CoA = N(6)-biotinyl-L-lysyl-[protein] + malonyl-CoA</text>
        <dbReference type="Rhea" id="RHEA:54728"/>
        <dbReference type="Rhea" id="RHEA-COMP:10505"/>
        <dbReference type="Rhea" id="RHEA-COMP:10506"/>
        <dbReference type="ChEBI" id="CHEBI:57288"/>
        <dbReference type="ChEBI" id="CHEBI:57384"/>
        <dbReference type="ChEBI" id="CHEBI:83144"/>
        <dbReference type="ChEBI" id="CHEBI:83145"/>
        <dbReference type="EC" id="2.1.3.15"/>
    </reaction>
</comment>
<evidence type="ECO:0000256" key="12">
    <source>
        <dbReference type="ARBA" id="ARBA00025280"/>
    </source>
</evidence>
<keyword evidence="2 13" id="KW-0444">Lipid biosynthesis</keyword>
<keyword evidence="10 13" id="KW-0443">Lipid metabolism</keyword>
<comment type="function">
    <text evidence="12 13">Component of the acetyl coenzyme A carboxylase (ACC) complex. Biotin carboxylase (BC) catalyzes the carboxylation of biotin on its carrier protein (BCCP) and then the CO(2) group is transferred by the transcarboxylase to acetyl-CoA to form malonyl-CoA.</text>
</comment>
<feature type="binding site" evidence="13">
    <location>
        <position position="35"/>
    </location>
    <ligand>
        <name>Zn(2+)</name>
        <dbReference type="ChEBI" id="CHEBI:29105"/>
    </ligand>
</feature>
<dbReference type="InterPro" id="IPR011762">
    <property type="entry name" value="COA_CT_N"/>
</dbReference>
<dbReference type="GO" id="GO:0016740">
    <property type="term" value="F:transferase activity"/>
    <property type="evidence" value="ECO:0007669"/>
    <property type="project" value="UniProtKB-KW"/>
</dbReference>
<evidence type="ECO:0000256" key="10">
    <source>
        <dbReference type="ARBA" id="ARBA00023098"/>
    </source>
</evidence>
<dbReference type="GO" id="GO:0003989">
    <property type="term" value="F:acetyl-CoA carboxylase activity"/>
    <property type="evidence" value="ECO:0007669"/>
    <property type="project" value="UniProtKB-EC"/>
</dbReference>
<dbReference type="EMBL" id="JAGGLJ010000002">
    <property type="protein sequence ID" value="MBP2024674.1"/>
    <property type="molecule type" value="Genomic_DNA"/>
</dbReference>
<dbReference type="Pfam" id="PF01039">
    <property type="entry name" value="Carboxyl_trans"/>
    <property type="match status" value="1"/>
</dbReference>
<keyword evidence="6 13" id="KW-0863">Zinc-finger</keyword>
<dbReference type="InterPro" id="IPR041010">
    <property type="entry name" value="Znf-ACC"/>
</dbReference>
<evidence type="ECO:0000256" key="3">
    <source>
        <dbReference type="ARBA" id="ARBA00022679"/>
    </source>
</evidence>
<comment type="subcellular location">
    <subcellularLocation>
        <location evidence="1 13">Cytoplasm</location>
    </subcellularLocation>
</comment>
<evidence type="ECO:0000256" key="2">
    <source>
        <dbReference type="ARBA" id="ARBA00022516"/>
    </source>
</evidence>
<feature type="binding site" evidence="13">
    <location>
        <position position="32"/>
    </location>
    <ligand>
        <name>Zn(2+)</name>
        <dbReference type="ChEBI" id="CHEBI:29105"/>
    </ligand>
</feature>
<dbReference type="HAMAP" id="MF_01395">
    <property type="entry name" value="AcetylCoA_CT_beta"/>
    <property type="match status" value="1"/>
</dbReference>
<dbReference type="Proteomes" id="UP001519306">
    <property type="component" value="Unassembled WGS sequence"/>
</dbReference>
<evidence type="ECO:0000313" key="16">
    <source>
        <dbReference type="Proteomes" id="UP001519306"/>
    </source>
</evidence>
<dbReference type="PRINTS" id="PR01070">
    <property type="entry name" value="ACCCTRFRASEB"/>
</dbReference>
<dbReference type="RefSeq" id="WP_210059984.1">
    <property type="nucleotide sequence ID" value="NZ_JAGGLJ010000002.1"/>
</dbReference>
<keyword evidence="8 13" id="KW-0862">Zinc</keyword>
<keyword evidence="7 13" id="KW-0276">Fatty acid metabolism</keyword>
<comment type="cofactor">
    <cofactor evidence="13">
        <name>Zn(2+)</name>
        <dbReference type="ChEBI" id="CHEBI:29105"/>
    </cofactor>
    <text evidence="13">Binds 1 zinc ion per subunit.</text>
</comment>
<dbReference type="EC" id="2.1.3.15" evidence="13"/>
<keyword evidence="11 13" id="KW-0275">Fatty acid biosynthesis</keyword>
<keyword evidence="3 13" id="KW-0808">Transferase</keyword>
<feature type="binding site" evidence="13">
    <location>
        <position position="54"/>
    </location>
    <ligand>
        <name>Zn(2+)</name>
        <dbReference type="ChEBI" id="CHEBI:29105"/>
    </ligand>
</feature>
<evidence type="ECO:0000313" key="15">
    <source>
        <dbReference type="EMBL" id="MBP2024674.1"/>
    </source>
</evidence>
<reference evidence="15 16" key="1">
    <citation type="submission" date="2021-03" db="EMBL/GenBank/DDBJ databases">
        <title>Genomic Encyclopedia of Type Strains, Phase IV (KMG-IV): sequencing the most valuable type-strain genomes for metagenomic binning, comparative biology and taxonomic classification.</title>
        <authorList>
            <person name="Goeker M."/>
        </authorList>
    </citation>
    <scope>NUCLEOTIDE SEQUENCE [LARGE SCALE GENOMIC DNA]</scope>
    <source>
        <strain evidence="15 16">DSM 27563</strain>
    </source>
</reference>
<keyword evidence="16" id="KW-1185">Reference proteome</keyword>
<comment type="caution">
    <text evidence="15">The sequence shown here is derived from an EMBL/GenBank/DDBJ whole genome shotgun (WGS) entry which is preliminary data.</text>
</comment>
<keyword evidence="4 13" id="KW-0479">Metal-binding</keyword>
<dbReference type="PROSITE" id="PS50980">
    <property type="entry name" value="COA_CT_NTER"/>
    <property type="match status" value="1"/>
</dbReference>
<feature type="binding site" evidence="13">
    <location>
        <position position="51"/>
    </location>
    <ligand>
        <name>Zn(2+)</name>
        <dbReference type="ChEBI" id="CHEBI:29105"/>
    </ligand>
</feature>
<dbReference type="SUPFAM" id="SSF52096">
    <property type="entry name" value="ClpP/crotonase"/>
    <property type="match status" value="1"/>
</dbReference>
<evidence type="ECO:0000256" key="7">
    <source>
        <dbReference type="ARBA" id="ARBA00022832"/>
    </source>
</evidence>
<comment type="similarity">
    <text evidence="13">Belongs to the AccD/PCCB family.</text>
</comment>
<evidence type="ECO:0000256" key="1">
    <source>
        <dbReference type="ARBA" id="ARBA00004496"/>
    </source>
</evidence>
<evidence type="ECO:0000256" key="9">
    <source>
        <dbReference type="ARBA" id="ARBA00022840"/>
    </source>
</evidence>
<evidence type="ECO:0000256" key="5">
    <source>
        <dbReference type="ARBA" id="ARBA00022741"/>
    </source>
</evidence>
<feature type="domain" description="CoA carboxyltransferase N-terminal" evidence="14">
    <location>
        <begin position="28"/>
        <end position="279"/>
    </location>
</feature>
<dbReference type="PANTHER" id="PTHR42995">
    <property type="entry name" value="ACETYL-COENZYME A CARBOXYLASE CARBOXYL TRANSFERASE SUBUNIT BETA, CHLOROPLASTIC"/>
    <property type="match status" value="1"/>
</dbReference>
<evidence type="ECO:0000256" key="4">
    <source>
        <dbReference type="ARBA" id="ARBA00022723"/>
    </source>
</evidence>
<dbReference type="NCBIfam" id="TIGR00515">
    <property type="entry name" value="accD"/>
    <property type="match status" value="1"/>
</dbReference>
<organism evidence="15 16">
    <name type="scientific">Peptoniphilus stercorisuis</name>
    <dbReference type="NCBI Taxonomy" id="1436965"/>
    <lineage>
        <taxon>Bacteria</taxon>
        <taxon>Bacillati</taxon>
        <taxon>Bacillota</taxon>
        <taxon>Tissierellia</taxon>
        <taxon>Tissierellales</taxon>
        <taxon>Peptoniphilaceae</taxon>
        <taxon>Peptoniphilus</taxon>
    </lineage>
</organism>
<protein>
    <recommendedName>
        <fullName evidence="13">Acetyl-coenzyme A carboxylase carboxyl transferase subunit beta</fullName>
        <shortName evidence="13">ACCase subunit beta</shortName>
        <shortName evidence="13">Acetyl-CoA carboxylase carboxyltransferase subunit beta</shortName>
        <ecNumber evidence="13">2.1.3.15</ecNumber>
    </recommendedName>
</protein>
<evidence type="ECO:0000256" key="8">
    <source>
        <dbReference type="ARBA" id="ARBA00022833"/>
    </source>
</evidence>
<keyword evidence="9 13" id="KW-0067">ATP-binding</keyword>
<evidence type="ECO:0000256" key="13">
    <source>
        <dbReference type="HAMAP-Rule" id="MF_01395"/>
    </source>
</evidence>
<evidence type="ECO:0000256" key="11">
    <source>
        <dbReference type="ARBA" id="ARBA00023160"/>
    </source>
</evidence>
<dbReference type="PANTHER" id="PTHR42995:SF5">
    <property type="entry name" value="ACETYL-COENZYME A CARBOXYLASE CARBOXYL TRANSFERASE SUBUNIT BETA, CHLOROPLASTIC"/>
    <property type="match status" value="1"/>
</dbReference>
<comment type="pathway">
    <text evidence="13">Lipid metabolism; malonyl-CoA biosynthesis; malonyl-CoA from acetyl-CoA: step 1/1.</text>
</comment>
<dbReference type="InterPro" id="IPR000438">
    <property type="entry name" value="Acetyl_CoA_COase_Trfase_b_su"/>
</dbReference>
<comment type="subunit">
    <text evidence="13">Acetyl-CoA carboxylase is a heterohexamer composed of biotin carboxyl carrier protein (AccB), biotin carboxylase (AccC) and two subunits each of ACCase subunit alpha (AccA) and ACCase subunit beta (AccD).</text>
</comment>
<dbReference type="Gene3D" id="3.90.226.10">
    <property type="entry name" value="2-enoyl-CoA Hydratase, Chain A, domain 1"/>
    <property type="match status" value="1"/>
</dbReference>
<accession>A0ABS4KA78</accession>
<name>A0ABS4KA78_9FIRM</name>
<dbReference type="InterPro" id="IPR029045">
    <property type="entry name" value="ClpP/crotonase-like_dom_sf"/>
</dbReference>
<keyword evidence="5 13" id="KW-0547">Nucleotide-binding</keyword>
<feature type="zinc finger region" description="C4-type" evidence="13">
    <location>
        <begin position="32"/>
        <end position="54"/>
    </location>
</feature>
<keyword evidence="15" id="KW-0436">Ligase</keyword>
<evidence type="ECO:0000256" key="6">
    <source>
        <dbReference type="ARBA" id="ARBA00022771"/>
    </source>
</evidence>
<gene>
    <name evidence="13" type="primary">accD</name>
    <name evidence="15" type="ORF">J2Z71_000190</name>
</gene>